<evidence type="ECO:0000313" key="3">
    <source>
        <dbReference type="Proteomes" id="UP000438429"/>
    </source>
</evidence>
<gene>
    <name evidence="2" type="ORF">F2P81_008869</name>
</gene>
<dbReference type="Gene3D" id="1.10.10.1210">
    <property type="entry name" value="MAGE homology domain, winged helix WH2 motif"/>
    <property type="match status" value="1"/>
</dbReference>
<accession>A0A6A4T025</accession>
<dbReference type="InterPro" id="IPR041899">
    <property type="entry name" value="MAGE_WH2"/>
</dbReference>
<dbReference type="PROSITE" id="PS50838">
    <property type="entry name" value="MAGE"/>
    <property type="match status" value="1"/>
</dbReference>
<organism evidence="2 3">
    <name type="scientific">Scophthalmus maximus</name>
    <name type="common">Turbot</name>
    <name type="synonym">Psetta maxima</name>
    <dbReference type="NCBI Taxonomy" id="52904"/>
    <lineage>
        <taxon>Eukaryota</taxon>
        <taxon>Metazoa</taxon>
        <taxon>Chordata</taxon>
        <taxon>Craniata</taxon>
        <taxon>Vertebrata</taxon>
        <taxon>Euteleostomi</taxon>
        <taxon>Actinopterygii</taxon>
        <taxon>Neopterygii</taxon>
        <taxon>Teleostei</taxon>
        <taxon>Neoteleostei</taxon>
        <taxon>Acanthomorphata</taxon>
        <taxon>Carangaria</taxon>
        <taxon>Pleuronectiformes</taxon>
        <taxon>Pleuronectoidei</taxon>
        <taxon>Scophthalmidae</taxon>
        <taxon>Scophthalmus</taxon>
    </lineage>
</organism>
<evidence type="ECO:0000313" key="2">
    <source>
        <dbReference type="EMBL" id="KAF0038385.1"/>
    </source>
</evidence>
<protein>
    <recommendedName>
        <fullName evidence="1">MAGE domain-containing protein</fullName>
    </recommendedName>
</protein>
<proteinExistence type="predicted"/>
<dbReference type="InterPro" id="IPR002190">
    <property type="entry name" value="MHD_dom"/>
</dbReference>
<dbReference type="EMBL" id="VEVO01000008">
    <property type="protein sequence ID" value="KAF0038385.1"/>
    <property type="molecule type" value="Genomic_DNA"/>
</dbReference>
<dbReference type="Proteomes" id="UP000438429">
    <property type="component" value="Unassembled WGS sequence"/>
</dbReference>
<dbReference type="AlphaFoldDB" id="A0A6A4T025"/>
<name>A0A6A4T025_SCOMX</name>
<evidence type="ECO:0000259" key="1">
    <source>
        <dbReference type="PROSITE" id="PS50838"/>
    </source>
</evidence>
<feature type="domain" description="MAGE" evidence="1">
    <location>
        <begin position="85"/>
        <end position="122"/>
    </location>
</feature>
<sequence length="157" mass="18285">MSSPSMCGVSSQQTLRPFMTGTGPFLTLSNPFRTYSLLFMLEYMAYNYLCSMRRKVLYFNRFSGLTAFNMTFKDGIFKHWGIVLYLEFVRIPHTEPVEHEFHWGQRADVEVSKAKILEFMGQRCFIVEPSTAVTRSLEHIDPFVRDPDGPPKYPQHL</sequence>
<comment type="caution">
    <text evidence="2">The sequence shown here is derived from an EMBL/GenBank/DDBJ whole genome shotgun (WGS) entry which is preliminary data.</text>
</comment>
<reference evidence="2 3" key="1">
    <citation type="submission" date="2019-06" db="EMBL/GenBank/DDBJ databases">
        <title>Draft genomes of female and male turbot (Scophthalmus maximus).</title>
        <authorList>
            <person name="Xu H."/>
            <person name="Xu X.-W."/>
            <person name="Shao C."/>
            <person name="Chen S."/>
        </authorList>
    </citation>
    <scope>NUCLEOTIDE SEQUENCE [LARGE SCALE GENOMIC DNA]</scope>
    <source>
        <strain evidence="2">Ysfricsl-2016a</strain>
        <tissue evidence="2">Blood</tissue>
    </source>
</reference>